<gene>
    <name evidence="1" type="ORF">TWF694_008057</name>
</gene>
<comment type="caution">
    <text evidence="1">The sequence shown here is derived from an EMBL/GenBank/DDBJ whole genome shotgun (WGS) entry which is preliminary data.</text>
</comment>
<name>A0AAV9XFL6_9PEZI</name>
<dbReference type="Proteomes" id="UP001365542">
    <property type="component" value="Unassembled WGS sequence"/>
</dbReference>
<dbReference type="AlphaFoldDB" id="A0AAV9XFL6"/>
<evidence type="ECO:0008006" key="3">
    <source>
        <dbReference type="Google" id="ProtNLM"/>
    </source>
</evidence>
<protein>
    <recommendedName>
        <fullName evidence="3">Caspase domain-containing protein</fullName>
    </recommendedName>
</protein>
<reference evidence="1 2" key="1">
    <citation type="submission" date="2019-10" db="EMBL/GenBank/DDBJ databases">
        <authorList>
            <person name="Palmer J.M."/>
        </authorList>
    </citation>
    <scope>NUCLEOTIDE SEQUENCE [LARGE SCALE GENOMIC DNA]</scope>
    <source>
        <strain evidence="1 2">TWF694</strain>
    </source>
</reference>
<sequence length="372" mass="41051">MAAQPINAVKLKEALERACEQRKINYKLVFAVALSFASDNTGAKDDSKSFTRACLELFDIIKTDVLELEFPDDMDSEDYFTFEVAPKIYHMTKSCTERKLLIIHFAGHGIVDAGGNLSIAGGMTGVPQEVRWETVKESLFGARSASHFKNMDIVFVLDCCYAGSADMTGFRDQRVVEIMAAVEGDKKTNERLTARPSIGQKSAQPSFTQRIINNMRLAVSQQPAGIAMREIFDSMVSRRSDRGTPVYHTVRGSRGVFIPGRTTRLPGLVRDVRESPSALAASRWAPPTYRIAMMIHADGSIDDTDTQELVRWLQSLASKFGVEVTSVHKTQSTVIFVTVPGQHYHDLLETQNVLPTLIRDAQPGSSAGTPST</sequence>
<keyword evidence="2" id="KW-1185">Reference proteome</keyword>
<accession>A0AAV9XFL6</accession>
<proteinExistence type="predicted"/>
<dbReference type="EMBL" id="JAVHJO010000004">
    <property type="protein sequence ID" value="KAK6540664.1"/>
    <property type="molecule type" value="Genomic_DNA"/>
</dbReference>
<organism evidence="1 2">
    <name type="scientific">Orbilia ellipsospora</name>
    <dbReference type="NCBI Taxonomy" id="2528407"/>
    <lineage>
        <taxon>Eukaryota</taxon>
        <taxon>Fungi</taxon>
        <taxon>Dikarya</taxon>
        <taxon>Ascomycota</taxon>
        <taxon>Pezizomycotina</taxon>
        <taxon>Orbiliomycetes</taxon>
        <taxon>Orbiliales</taxon>
        <taxon>Orbiliaceae</taxon>
        <taxon>Orbilia</taxon>
    </lineage>
</organism>
<evidence type="ECO:0000313" key="2">
    <source>
        <dbReference type="Proteomes" id="UP001365542"/>
    </source>
</evidence>
<evidence type="ECO:0000313" key="1">
    <source>
        <dbReference type="EMBL" id="KAK6540664.1"/>
    </source>
</evidence>